<protein>
    <submittedName>
        <fullName evidence="2">Uncharacterized protein</fullName>
    </submittedName>
</protein>
<evidence type="ECO:0000313" key="3">
    <source>
        <dbReference type="Proteomes" id="UP000192505"/>
    </source>
</evidence>
<proteinExistence type="predicted"/>
<accession>A0A1W9KYW6</accession>
<feature type="compositionally biased region" description="Polar residues" evidence="1">
    <location>
        <begin position="1"/>
        <end position="11"/>
    </location>
</feature>
<feature type="region of interest" description="Disordered" evidence="1">
    <location>
        <begin position="1"/>
        <end position="64"/>
    </location>
</feature>
<reference evidence="2 3" key="1">
    <citation type="submission" date="2017-01" db="EMBL/GenBank/DDBJ databases">
        <title>Novel large sulfur bacteria in the metagenomes of groundwater-fed chemosynthetic microbial mats in the Lake Huron basin.</title>
        <authorList>
            <person name="Sharrar A.M."/>
            <person name="Flood B.E."/>
            <person name="Bailey J.V."/>
            <person name="Jones D.S."/>
            <person name="Biddanda B."/>
            <person name="Ruberg S.A."/>
            <person name="Marcus D.N."/>
            <person name="Dick G.J."/>
        </authorList>
    </citation>
    <scope>NUCLEOTIDE SEQUENCE [LARGE SCALE GENOMIC DNA]</scope>
    <source>
        <strain evidence="2">A7</strain>
    </source>
</reference>
<dbReference type="Proteomes" id="UP000192505">
    <property type="component" value="Unassembled WGS sequence"/>
</dbReference>
<comment type="caution">
    <text evidence="2">The sequence shown here is derived from an EMBL/GenBank/DDBJ whole genome shotgun (WGS) entry which is preliminary data.</text>
</comment>
<sequence length="64" mass="6892">MEVTSARSAPVQSTQQPTTSQKTRMTAEETQRQQAAAAPQKPEPQKPVVNTQGQTTGRLLNVTA</sequence>
<evidence type="ECO:0000256" key="1">
    <source>
        <dbReference type="SAM" id="MobiDB-lite"/>
    </source>
</evidence>
<feature type="compositionally biased region" description="Polar residues" evidence="1">
    <location>
        <begin position="48"/>
        <end position="64"/>
    </location>
</feature>
<organism evidence="2 3">
    <name type="scientific">Rhodoferax ferrireducens</name>
    <dbReference type="NCBI Taxonomy" id="192843"/>
    <lineage>
        <taxon>Bacteria</taxon>
        <taxon>Pseudomonadati</taxon>
        <taxon>Pseudomonadota</taxon>
        <taxon>Betaproteobacteria</taxon>
        <taxon>Burkholderiales</taxon>
        <taxon>Comamonadaceae</taxon>
        <taxon>Rhodoferax</taxon>
    </lineage>
</organism>
<gene>
    <name evidence="2" type="ORF">BWK72_01405</name>
</gene>
<feature type="compositionally biased region" description="Low complexity" evidence="1">
    <location>
        <begin position="12"/>
        <end position="23"/>
    </location>
</feature>
<dbReference type="AlphaFoldDB" id="A0A1W9KYW6"/>
<dbReference type="EMBL" id="MTEI01000001">
    <property type="protein sequence ID" value="OQW89924.1"/>
    <property type="molecule type" value="Genomic_DNA"/>
</dbReference>
<name>A0A1W9KYW6_9BURK</name>
<evidence type="ECO:0000313" key="2">
    <source>
        <dbReference type="EMBL" id="OQW89924.1"/>
    </source>
</evidence>